<feature type="compositionally biased region" description="Pro residues" evidence="1">
    <location>
        <begin position="115"/>
        <end position="127"/>
    </location>
</feature>
<accession>A0AAN7LZ32</accession>
<evidence type="ECO:0000313" key="2">
    <source>
        <dbReference type="EMBL" id="KAK4795159.1"/>
    </source>
</evidence>
<sequence length="127" mass="14242">MIIAEPIQSAPGFFSGFNVTMNCLNMAKLMLAMMMLHLVIWDLPAVSGTIETACDGDHKGMKKSSSWHSLSEEWIGEVYGRKTGVERQRRSLNRYPRSPPPSPIFNQRPTYSIKPPSPPPSPETERP</sequence>
<dbReference type="EMBL" id="JAXQNO010000007">
    <property type="protein sequence ID" value="KAK4795159.1"/>
    <property type="molecule type" value="Genomic_DNA"/>
</dbReference>
<proteinExistence type="predicted"/>
<protein>
    <submittedName>
        <fullName evidence="2">Uncharacterized protein</fullName>
    </submittedName>
</protein>
<keyword evidence="3" id="KW-1185">Reference proteome</keyword>
<gene>
    <name evidence="2" type="ORF">SAY86_013153</name>
</gene>
<name>A0AAN7LZ32_TRANT</name>
<dbReference type="Proteomes" id="UP001346149">
    <property type="component" value="Unassembled WGS sequence"/>
</dbReference>
<evidence type="ECO:0000256" key="1">
    <source>
        <dbReference type="SAM" id="MobiDB-lite"/>
    </source>
</evidence>
<dbReference type="AlphaFoldDB" id="A0AAN7LZ32"/>
<reference evidence="2 3" key="1">
    <citation type="journal article" date="2023" name="Hortic Res">
        <title>Pangenome of water caltrop reveals structural variations and asymmetric subgenome divergence after allopolyploidization.</title>
        <authorList>
            <person name="Zhang X."/>
            <person name="Chen Y."/>
            <person name="Wang L."/>
            <person name="Yuan Y."/>
            <person name="Fang M."/>
            <person name="Shi L."/>
            <person name="Lu R."/>
            <person name="Comes H.P."/>
            <person name="Ma Y."/>
            <person name="Chen Y."/>
            <person name="Huang G."/>
            <person name="Zhou Y."/>
            <person name="Zheng Z."/>
            <person name="Qiu Y."/>
        </authorList>
    </citation>
    <scope>NUCLEOTIDE SEQUENCE [LARGE SCALE GENOMIC DNA]</scope>
    <source>
        <strain evidence="2">F231</strain>
    </source>
</reference>
<organism evidence="2 3">
    <name type="scientific">Trapa natans</name>
    <name type="common">Water chestnut</name>
    <dbReference type="NCBI Taxonomy" id="22666"/>
    <lineage>
        <taxon>Eukaryota</taxon>
        <taxon>Viridiplantae</taxon>
        <taxon>Streptophyta</taxon>
        <taxon>Embryophyta</taxon>
        <taxon>Tracheophyta</taxon>
        <taxon>Spermatophyta</taxon>
        <taxon>Magnoliopsida</taxon>
        <taxon>eudicotyledons</taxon>
        <taxon>Gunneridae</taxon>
        <taxon>Pentapetalae</taxon>
        <taxon>rosids</taxon>
        <taxon>malvids</taxon>
        <taxon>Myrtales</taxon>
        <taxon>Lythraceae</taxon>
        <taxon>Trapa</taxon>
    </lineage>
</organism>
<comment type="caution">
    <text evidence="2">The sequence shown here is derived from an EMBL/GenBank/DDBJ whole genome shotgun (WGS) entry which is preliminary data.</text>
</comment>
<evidence type="ECO:0000313" key="3">
    <source>
        <dbReference type="Proteomes" id="UP001346149"/>
    </source>
</evidence>
<feature type="region of interest" description="Disordered" evidence="1">
    <location>
        <begin position="85"/>
        <end position="127"/>
    </location>
</feature>